<dbReference type="EMBL" id="KF118692">
    <property type="protein sequence ID" value="AIA85954.1"/>
    <property type="molecule type" value="Genomic_DNA"/>
</dbReference>
<accession>A0A060BSQ6</accession>
<proteinExistence type="predicted"/>
<feature type="non-terminal residue" evidence="1">
    <location>
        <position position="1"/>
    </location>
</feature>
<organism evidence="1">
    <name type="scientific">uncultured Chloroflexus sp</name>
    <dbReference type="NCBI Taxonomy" id="214040"/>
    <lineage>
        <taxon>Bacteria</taxon>
        <taxon>Bacillati</taxon>
        <taxon>Chloroflexota</taxon>
        <taxon>Chloroflexia</taxon>
        <taxon>Chloroflexales</taxon>
        <taxon>Chloroflexineae</taxon>
        <taxon>Chloroflexaceae</taxon>
        <taxon>Chloroflexus</taxon>
        <taxon>environmental samples</taxon>
    </lineage>
</organism>
<name>A0A060BSQ6_9CHLR</name>
<protein>
    <submittedName>
        <fullName evidence="1">CAZy families CBM47 protein</fullName>
    </submittedName>
</protein>
<reference evidence="1" key="1">
    <citation type="journal article" date="2013" name="Environ. Microbiol.">
        <title>Seasonally variable intestinal metagenomes of the red palm weevil (Rhynchophorus ferrugineus).</title>
        <authorList>
            <person name="Jia S."/>
            <person name="Zhang X."/>
            <person name="Zhang G."/>
            <person name="Yin A."/>
            <person name="Zhang S."/>
            <person name="Li F."/>
            <person name="Wang L."/>
            <person name="Zhao D."/>
            <person name="Yun Q."/>
            <person name="Tala"/>
            <person name="Wang J."/>
            <person name="Sun G."/>
            <person name="Baabdullah M."/>
            <person name="Yu X."/>
            <person name="Hu S."/>
            <person name="Al-Mssallem I.S."/>
            <person name="Yu J."/>
        </authorList>
    </citation>
    <scope>NUCLEOTIDE SEQUENCE</scope>
</reference>
<evidence type="ECO:0000313" key="1">
    <source>
        <dbReference type="EMBL" id="AIA85954.1"/>
    </source>
</evidence>
<feature type="non-terminal residue" evidence="1">
    <location>
        <position position="155"/>
    </location>
</feature>
<dbReference type="AlphaFoldDB" id="A0A060BSQ6"/>
<sequence length="155" mass="16718">RRLDQGQVSAATGSTLKCKRVTEPQIEAAIFTPPAWQNIQVFSGQYTYGTIGRSKSATTTTESAYTTEHTHSASIYIGGGVDVEVAEVAVKFTAGREWSNSLTRSNSTSETVTSSEGWLGSSGDYVVVDNTTYDCYSYQLQQGTTPIEGAMRFCA</sequence>